<protein>
    <recommendedName>
        <fullName evidence="3">HK97 gp10 family phage protein</fullName>
    </recommendedName>
</protein>
<evidence type="ECO:0000313" key="2">
    <source>
        <dbReference type="Proteomes" id="UP000501316"/>
    </source>
</evidence>
<accession>A0A859DW68</accession>
<dbReference type="RefSeq" id="WP_174193341.1">
    <property type="nucleotide sequence ID" value="NZ_CP046051.1"/>
</dbReference>
<dbReference type="Proteomes" id="UP000501316">
    <property type="component" value="Chromosome"/>
</dbReference>
<evidence type="ECO:0000313" key="1">
    <source>
        <dbReference type="EMBL" id="QKN24241.1"/>
    </source>
</evidence>
<sequence length="121" mass="13481">MPLDLSEIYTSLNALPGRVEKAVAAYGQTTAKAIEANAKKDRPWTDRTAQARQRLHGDCTHIDTGIRISLSHGVAYGVYLEFAHEKRYAIIYPVLREGSIFTPTLIQSQYVDLCTRMGVKA</sequence>
<name>A0A859DW68_9FIRM</name>
<gene>
    <name evidence="1" type="ORF">GJQ69_06930</name>
</gene>
<proteinExistence type="predicted"/>
<organism evidence="1 2">
    <name type="scientific">Caproicibacterium lactatifermentans</name>
    <dbReference type="NCBI Taxonomy" id="2666138"/>
    <lineage>
        <taxon>Bacteria</taxon>
        <taxon>Bacillati</taxon>
        <taxon>Bacillota</taxon>
        <taxon>Clostridia</taxon>
        <taxon>Eubacteriales</taxon>
        <taxon>Oscillospiraceae</taxon>
        <taxon>Caproicibacterium</taxon>
    </lineage>
</organism>
<dbReference type="AlphaFoldDB" id="A0A859DW68"/>
<evidence type="ECO:0008006" key="3">
    <source>
        <dbReference type="Google" id="ProtNLM"/>
    </source>
</evidence>
<dbReference type="EMBL" id="CP046051">
    <property type="protein sequence ID" value="QKN24241.1"/>
    <property type="molecule type" value="Genomic_DNA"/>
</dbReference>
<dbReference type="KEGG" id="clf:GJQ69_06930"/>
<reference evidence="1 2" key="1">
    <citation type="submission" date="2019-11" db="EMBL/GenBank/DDBJ databases">
        <authorList>
            <person name="Ren C."/>
            <person name="Wang H."/>
            <person name="Xu Y."/>
        </authorList>
    </citation>
    <scope>NUCLEOTIDE SEQUENCE [LARGE SCALE GENOMIC DNA]</scope>
    <source>
        <strain evidence="1 2">LBM 19010</strain>
    </source>
</reference>